<dbReference type="PANTHER" id="PTHR10182:SF3">
    <property type="entry name" value="PROTEIN MO25"/>
    <property type="match status" value="1"/>
</dbReference>
<dbReference type="Proteomes" id="UP000270296">
    <property type="component" value="Unassembled WGS sequence"/>
</dbReference>
<accession>A0A183J1Q3</accession>
<dbReference type="GO" id="GO:0035556">
    <property type="term" value="P:intracellular signal transduction"/>
    <property type="evidence" value="ECO:0007669"/>
    <property type="project" value="TreeGrafter"/>
</dbReference>
<dbReference type="InterPro" id="IPR011989">
    <property type="entry name" value="ARM-like"/>
</dbReference>
<evidence type="ECO:0000313" key="4">
    <source>
        <dbReference type="WBParaSite" id="SBAD_0001015101-mRNA-1"/>
    </source>
</evidence>
<dbReference type="InterPro" id="IPR013878">
    <property type="entry name" value="Mo25"/>
</dbReference>
<dbReference type="EMBL" id="UZAM01013185">
    <property type="protein sequence ID" value="VDP26150.1"/>
    <property type="molecule type" value="Genomic_DNA"/>
</dbReference>
<evidence type="ECO:0000256" key="1">
    <source>
        <dbReference type="ARBA" id="ARBA00011012"/>
    </source>
</evidence>
<reference evidence="2 3" key="2">
    <citation type="submission" date="2018-11" db="EMBL/GenBank/DDBJ databases">
        <authorList>
            <consortium name="Pathogen Informatics"/>
        </authorList>
    </citation>
    <scope>NUCLEOTIDE SEQUENCE [LARGE SCALE GENOMIC DNA]</scope>
</reference>
<name>A0A183J1Q3_9BILA</name>
<proteinExistence type="inferred from homology"/>
<dbReference type="GO" id="GO:0043539">
    <property type="term" value="F:protein serine/threonine kinase activator activity"/>
    <property type="evidence" value="ECO:0007669"/>
    <property type="project" value="TreeGrafter"/>
</dbReference>
<gene>
    <name evidence="2" type="ORF">SBAD_LOCUS9801</name>
</gene>
<dbReference type="OrthoDB" id="609103at2759"/>
<dbReference type="WBParaSite" id="SBAD_0001015101-mRNA-1">
    <property type="protein sequence ID" value="SBAD_0001015101-mRNA-1"/>
    <property type="gene ID" value="SBAD_0001015101"/>
</dbReference>
<organism evidence="4">
    <name type="scientific">Soboliphyme baturini</name>
    <dbReference type="NCBI Taxonomy" id="241478"/>
    <lineage>
        <taxon>Eukaryota</taxon>
        <taxon>Metazoa</taxon>
        <taxon>Ecdysozoa</taxon>
        <taxon>Nematoda</taxon>
        <taxon>Enoplea</taxon>
        <taxon>Dorylaimia</taxon>
        <taxon>Dioctophymatida</taxon>
        <taxon>Dioctophymatoidea</taxon>
        <taxon>Soboliphymatidae</taxon>
        <taxon>Soboliphyme</taxon>
    </lineage>
</organism>
<dbReference type="PANTHER" id="PTHR10182">
    <property type="entry name" value="CALCIUM-BINDING PROTEIN 39-RELATED"/>
    <property type="match status" value="1"/>
</dbReference>
<dbReference type="AlphaFoldDB" id="A0A183J1Q3"/>
<comment type="similarity">
    <text evidence="1">Belongs to the Mo25 family.</text>
</comment>
<evidence type="ECO:0000313" key="2">
    <source>
        <dbReference type="EMBL" id="VDP26150.1"/>
    </source>
</evidence>
<dbReference type="Gene3D" id="1.25.10.10">
    <property type="entry name" value="Leucine-rich Repeat Variant"/>
    <property type="match status" value="1"/>
</dbReference>
<protein>
    <submittedName>
        <fullName evidence="4">BAR domain-containing protein</fullName>
    </submittedName>
</protein>
<evidence type="ECO:0000313" key="3">
    <source>
        <dbReference type="Proteomes" id="UP000270296"/>
    </source>
</evidence>
<dbReference type="Pfam" id="PF08569">
    <property type="entry name" value="Mo25"/>
    <property type="match status" value="1"/>
</dbReference>
<dbReference type="SUPFAM" id="SSF48371">
    <property type="entry name" value="ARM repeat"/>
    <property type="match status" value="1"/>
</dbReference>
<sequence>MPLFGKSTKNPADIVKGLKEATLALERGDKKSEKLQEDAARHLQAMKTVLYGSNDSEPQTELIAQLAQETYTTGLIPLLINNFTKFDFEATLLAVCVTCHLLIYFSVPPLCSFSAVVLM</sequence>
<reference evidence="4" key="1">
    <citation type="submission" date="2016-06" db="UniProtKB">
        <authorList>
            <consortium name="WormBaseParasite"/>
        </authorList>
    </citation>
    <scope>IDENTIFICATION</scope>
</reference>
<dbReference type="InterPro" id="IPR016024">
    <property type="entry name" value="ARM-type_fold"/>
</dbReference>
<keyword evidence="3" id="KW-1185">Reference proteome</keyword>